<feature type="chain" id="PRO_5040121502" description="Amine oxidase" evidence="8">
    <location>
        <begin position="31"/>
        <end position="801"/>
    </location>
</feature>
<comment type="similarity">
    <text evidence="2 7">Belongs to the copper/topaquinone oxidase family.</text>
</comment>
<name>A0A9P5PEG7_9AGAR</name>
<feature type="domain" description="Copper amine oxidase catalytic" evidence="9">
    <location>
        <begin position="321"/>
        <end position="724"/>
    </location>
</feature>
<dbReference type="EMBL" id="JADNRY010000232">
    <property type="protein sequence ID" value="KAF9060680.1"/>
    <property type="molecule type" value="Genomic_DNA"/>
</dbReference>
<dbReference type="Proteomes" id="UP000772434">
    <property type="component" value="Unassembled WGS sequence"/>
</dbReference>
<protein>
    <recommendedName>
        <fullName evidence="7">Amine oxidase</fullName>
        <ecNumber evidence="7">1.4.3.-</ecNumber>
    </recommendedName>
</protein>
<evidence type="ECO:0000256" key="6">
    <source>
        <dbReference type="ARBA" id="ARBA00023008"/>
    </source>
</evidence>
<keyword evidence="3 7" id="KW-0479">Metal-binding</keyword>
<evidence type="ECO:0000256" key="3">
    <source>
        <dbReference type="ARBA" id="ARBA00022723"/>
    </source>
</evidence>
<sequence length="801" mass="90010">MSSRFRLGLLTLFATITLFVFFLASGPDEAIPNDNHNEQVHLAKCARPLPFSANPPAAVNLWASLSVPEISAIQSWLEAPERDLNLTRASNAALSDNIIAHIETYYPPKAEALAYLDGASAPDKFARVTIQHGGQETPVIRNYLVGPLPVSDQTTIERLTGIYHESDIPFNARLFDYFVEVRSLSKIVTPELSDALEDLFGATMRGYENDTLIVSASGPFSFDGTTRKTWLSFRRNVAGAWLHPINFWQYVDFSGTDLSLWKTSKVVYNHQIFASNAEFLESYRNGTLVRSPKQPDTQDYSWTSRKRVGEPRDLDHLPGPRSVSFAGLRFRVDRARQYVSWMGWSMYLGFDRDMGLSLWDINMKGERIIYQLAPQEAMAQYAGNDPMQQSSAWQDRHFGMGLAVRNMLPGYDCPHEAVYLPATTFSPLGTVVVDRAVCIFEQDSGRPVSRHTGYMEGEFGAVKGYVLTVRSISVFDYMFHIDGTIEVRVSASGYLQGGYWEPLLQEGYGGKIRDASMGNLHDHVINYKVDLDIAGLENSLLQTSTIQETVTEPWFDDDDEWGNTVIQQKIIKRIIDTEDEALLNYPTNFQGHYSIVNQNRTNAWGVPRGYAIHGGYSPIHNTVVGSRRLLNNANWARYNLAVSLRKESEPSSSSMWNMNLPGKPTVDFHKFFNGENITQDDLVVWINVGTHHLPQAEDSPNTKTTVAMSSFLLTPLNYFDSDISLDSVNAILLHPPSKPGENWGFDDYGVNQGHTCLPETPPPFEYLDPKVYGADGQLKEAGGVEEMRKVAESYHRIKFEL</sequence>
<dbReference type="GO" id="GO:0008131">
    <property type="term" value="F:primary methylamine oxidase activity"/>
    <property type="evidence" value="ECO:0007669"/>
    <property type="project" value="InterPro"/>
</dbReference>
<keyword evidence="8" id="KW-0732">Signal</keyword>
<dbReference type="GO" id="GO:0005886">
    <property type="term" value="C:plasma membrane"/>
    <property type="evidence" value="ECO:0007669"/>
    <property type="project" value="TreeGrafter"/>
</dbReference>
<evidence type="ECO:0000256" key="8">
    <source>
        <dbReference type="SAM" id="SignalP"/>
    </source>
</evidence>
<organism evidence="10 11">
    <name type="scientific">Rhodocollybia butyracea</name>
    <dbReference type="NCBI Taxonomy" id="206335"/>
    <lineage>
        <taxon>Eukaryota</taxon>
        <taxon>Fungi</taxon>
        <taxon>Dikarya</taxon>
        <taxon>Basidiomycota</taxon>
        <taxon>Agaricomycotina</taxon>
        <taxon>Agaricomycetes</taxon>
        <taxon>Agaricomycetidae</taxon>
        <taxon>Agaricales</taxon>
        <taxon>Marasmiineae</taxon>
        <taxon>Omphalotaceae</taxon>
        <taxon>Rhodocollybia</taxon>
    </lineage>
</organism>
<dbReference type="InterPro" id="IPR036460">
    <property type="entry name" value="Cu_amine_oxidase_C_sf"/>
</dbReference>
<dbReference type="EC" id="1.4.3.-" evidence="7"/>
<keyword evidence="6 7" id="KW-0186">Copper</keyword>
<evidence type="ECO:0000256" key="4">
    <source>
        <dbReference type="ARBA" id="ARBA00022772"/>
    </source>
</evidence>
<evidence type="ECO:0000313" key="10">
    <source>
        <dbReference type="EMBL" id="KAF9060680.1"/>
    </source>
</evidence>
<dbReference type="GO" id="GO:0048038">
    <property type="term" value="F:quinone binding"/>
    <property type="evidence" value="ECO:0007669"/>
    <property type="project" value="InterPro"/>
</dbReference>
<dbReference type="Gene3D" id="2.70.98.20">
    <property type="entry name" value="Copper amine oxidase, catalytic domain"/>
    <property type="match status" value="1"/>
</dbReference>
<dbReference type="AlphaFoldDB" id="A0A9P5PEG7"/>
<keyword evidence="4 7" id="KW-0801">TPQ</keyword>
<evidence type="ECO:0000259" key="9">
    <source>
        <dbReference type="Pfam" id="PF01179"/>
    </source>
</evidence>
<evidence type="ECO:0000256" key="2">
    <source>
        <dbReference type="ARBA" id="ARBA00007983"/>
    </source>
</evidence>
<comment type="caution">
    <text evidence="10">The sequence shown here is derived from an EMBL/GenBank/DDBJ whole genome shotgun (WGS) entry which is preliminary data.</text>
</comment>
<comment type="cofactor">
    <cofactor evidence="7">
        <name>Cu cation</name>
        <dbReference type="ChEBI" id="CHEBI:23378"/>
    </cofactor>
    <text evidence="7">Contains 1 topaquinone per subunit.</text>
</comment>
<evidence type="ECO:0000256" key="1">
    <source>
        <dbReference type="ARBA" id="ARBA00001935"/>
    </source>
</evidence>
<accession>A0A9P5PEG7</accession>
<dbReference type="PRINTS" id="PR00766">
    <property type="entry name" value="CUDAOXIDASE"/>
</dbReference>
<dbReference type="PANTHER" id="PTHR10638:SF20">
    <property type="entry name" value="AMINE OXIDASE"/>
    <property type="match status" value="1"/>
</dbReference>
<dbReference type="SUPFAM" id="SSF49998">
    <property type="entry name" value="Amine oxidase catalytic domain"/>
    <property type="match status" value="1"/>
</dbReference>
<keyword evidence="11" id="KW-1185">Reference proteome</keyword>
<reference evidence="10" key="1">
    <citation type="submission" date="2020-11" db="EMBL/GenBank/DDBJ databases">
        <authorList>
            <consortium name="DOE Joint Genome Institute"/>
            <person name="Ahrendt S."/>
            <person name="Riley R."/>
            <person name="Andreopoulos W."/>
            <person name="Labutti K."/>
            <person name="Pangilinan J."/>
            <person name="Ruiz-Duenas F.J."/>
            <person name="Barrasa J.M."/>
            <person name="Sanchez-Garcia M."/>
            <person name="Camarero S."/>
            <person name="Miyauchi S."/>
            <person name="Serrano A."/>
            <person name="Linde D."/>
            <person name="Babiker R."/>
            <person name="Drula E."/>
            <person name="Ayuso-Fernandez I."/>
            <person name="Pacheco R."/>
            <person name="Padilla G."/>
            <person name="Ferreira P."/>
            <person name="Barriuso J."/>
            <person name="Kellner H."/>
            <person name="Castanera R."/>
            <person name="Alfaro M."/>
            <person name="Ramirez L."/>
            <person name="Pisabarro A.G."/>
            <person name="Kuo A."/>
            <person name="Tritt A."/>
            <person name="Lipzen A."/>
            <person name="He G."/>
            <person name="Yan M."/>
            <person name="Ng V."/>
            <person name="Cullen D."/>
            <person name="Martin F."/>
            <person name="Rosso M.-N."/>
            <person name="Henrissat B."/>
            <person name="Hibbett D."/>
            <person name="Martinez A.T."/>
            <person name="Grigoriev I.V."/>
        </authorList>
    </citation>
    <scope>NUCLEOTIDE SEQUENCE</scope>
    <source>
        <strain evidence="10">AH 40177</strain>
    </source>
</reference>
<dbReference type="InterPro" id="IPR000269">
    <property type="entry name" value="Cu_amine_oxidase"/>
</dbReference>
<proteinExistence type="inferred from homology"/>
<comment type="PTM">
    <text evidence="7">Topaquinone (TPQ) is generated by copper-dependent autoxidation of a specific tyrosyl residue.</text>
</comment>
<comment type="cofactor">
    <cofactor evidence="1">
        <name>Cu cation</name>
        <dbReference type="ChEBI" id="CHEBI:23378"/>
    </cofactor>
</comment>
<evidence type="ECO:0000313" key="11">
    <source>
        <dbReference type="Proteomes" id="UP000772434"/>
    </source>
</evidence>
<dbReference type="PANTHER" id="PTHR10638">
    <property type="entry name" value="COPPER AMINE OXIDASE"/>
    <property type="match status" value="1"/>
</dbReference>
<dbReference type="GO" id="GO:0009308">
    <property type="term" value="P:amine metabolic process"/>
    <property type="evidence" value="ECO:0007669"/>
    <property type="project" value="UniProtKB-UniRule"/>
</dbReference>
<dbReference type="InterPro" id="IPR015798">
    <property type="entry name" value="Cu_amine_oxidase_C"/>
</dbReference>
<keyword evidence="5 7" id="KW-0560">Oxidoreductase</keyword>
<dbReference type="Gene3D" id="3.10.450.40">
    <property type="match status" value="2"/>
</dbReference>
<dbReference type="SUPFAM" id="SSF54416">
    <property type="entry name" value="Amine oxidase N-terminal region"/>
    <property type="match status" value="2"/>
</dbReference>
<dbReference type="InterPro" id="IPR016182">
    <property type="entry name" value="Cu_amine_oxidase_N-reg"/>
</dbReference>
<evidence type="ECO:0000256" key="7">
    <source>
        <dbReference type="RuleBase" id="RU000672"/>
    </source>
</evidence>
<dbReference type="GO" id="GO:0005507">
    <property type="term" value="F:copper ion binding"/>
    <property type="evidence" value="ECO:0007669"/>
    <property type="project" value="InterPro"/>
</dbReference>
<gene>
    <name evidence="10" type="ORF">BDP27DRAFT_1339275</name>
</gene>
<feature type="signal peptide" evidence="8">
    <location>
        <begin position="1"/>
        <end position="30"/>
    </location>
</feature>
<evidence type="ECO:0000256" key="5">
    <source>
        <dbReference type="ARBA" id="ARBA00023002"/>
    </source>
</evidence>
<dbReference type="Pfam" id="PF01179">
    <property type="entry name" value="Cu_amine_oxid"/>
    <property type="match status" value="1"/>
</dbReference>
<dbReference type="OrthoDB" id="3341590at2759"/>